<accession>A0A0F9CSZ1</accession>
<evidence type="ECO:0008006" key="2">
    <source>
        <dbReference type="Google" id="ProtNLM"/>
    </source>
</evidence>
<gene>
    <name evidence="1" type="ORF">LCGC14_2629990</name>
</gene>
<dbReference type="Gene3D" id="3.40.50.450">
    <property type="match status" value="1"/>
</dbReference>
<evidence type="ECO:0000313" key="1">
    <source>
        <dbReference type="EMBL" id="KKK99711.1"/>
    </source>
</evidence>
<proteinExistence type="predicted"/>
<comment type="caution">
    <text evidence="1">The sequence shown here is derived from an EMBL/GenBank/DDBJ whole genome shotgun (WGS) entry which is preliminary data.</text>
</comment>
<dbReference type="GO" id="GO:0003872">
    <property type="term" value="F:6-phosphofructokinase activity"/>
    <property type="evidence" value="ECO:0007669"/>
    <property type="project" value="InterPro"/>
</dbReference>
<dbReference type="EMBL" id="LAZR01045085">
    <property type="protein sequence ID" value="KKK99711.1"/>
    <property type="molecule type" value="Genomic_DNA"/>
</dbReference>
<name>A0A0F9CSZ1_9ZZZZ</name>
<dbReference type="AlphaFoldDB" id="A0A0F9CSZ1"/>
<dbReference type="SUPFAM" id="SSF53784">
    <property type="entry name" value="Phosphofructokinase"/>
    <property type="match status" value="1"/>
</dbReference>
<organism evidence="1">
    <name type="scientific">marine sediment metagenome</name>
    <dbReference type="NCBI Taxonomy" id="412755"/>
    <lineage>
        <taxon>unclassified sequences</taxon>
        <taxon>metagenomes</taxon>
        <taxon>ecological metagenomes</taxon>
    </lineage>
</organism>
<dbReference type="InterPro" id="IPR035966">
    <property type="entry name" value="PKF_sf"/>
</dbReference>
<reference evidence="1" key="1">
    <citation type="journal article" date="2015" name="Nature">
        <title>Complex archaea that bridge the gap between prokaryotes and eukaryotes.</title>
        <authorList>
            <person name="Spang A."/>
            <person name="Saw J.H."/>
            <person name="Jorgensen S.L."/>
            <person name="Zaremba-Niedzwiedzka K."/>
            <person name="Martijn J."/>
            <person name="Lind A.E."/>
            <person name="van Eijk R."/>
            <person name="Schleper C."/>
            <person name="Guy L."/>
            <person name="Ettema T.J."/>
        </authorList>
    </citation>
    <scope>NUCLEOTIDE SEQUENCE</scope>
</reference>
<feature type="non-terminal residue" evidence="1">
    <location>
        <position position="54"/>
    </location>
</feature>
<sequence>MGELLKGNAVVGQSGGPTAVINQSLVGVIEEAGGAKMIRRLLGARHGVHGIVRE</sequence>
<protein>
    <recommendedName>
        <fullName evidence="2">Phosphofructokinase domain-containing protein</fullName>
    </recommendedName>
</protein>